<dbReference type="Proteomes" id="UP000567922">
    <property type="component" value="Unassembled WGS sequence"/>
</dbReference>
<evidence type="ECO:0000256" key="1">
    <source>
        <dbReference type="SAM" id="MobiDB-lite"/>
    </source>
</evidence>
<dbReference type="SUPFAM" id="SSF53474">
    <property type="entry name" value="alpha/beta-Hydrolases"/>
    <property type="match status" value="1"/>
</dbReference>
<name>A0A839RT43_9ACTN</name>
<dbReference type="AlphaFoldDB" id="A0A839RT43"/>
<dbReference type="Gene3D" id="3.40.50.1820">
    <property type="entry name" value="alpha/beta hydrolase"/>
    <property type="match status" value="2"/>
</dbReference>
<feature type="region of interest" description="Disordered" evidence="1">
    <location>
        <begin position="143"/>
        <end position="254"/>
    </location>
</feature>
<evidence type="ECO:0008006" key="4">
    <source>
        <dbReference type="Google" id="ProtNLM"/>
    </source>
</evidence>
<dbReference type="OrthoDB" id="3690529at2"/>
<reference evidence="2 3" key="1">
    <citation type="submission" date="2020-08" db="EMBL/GenBank/DDBJ databases">
        <title>Sequencing the genomes of 1000 actinobacteria strains.</title>
        <authorList>
            <person name="Klenk H.-P."/>
        </authorList>
    </citation>
    <scope>NUCLEOTIDE SEQUENCE [LARGE SCALE GENOMIC DNA]</scope>
    <source>
        <strain evidence="2 3">DSM 45258</strain>
    </source>
</reference>
<comment type="caution">
    <text evidence="2">The sequence shown here is derived from an EMBL/GenBank/DDBJ whole genome shotgun (WGS) entry which is preliminary data.</text>
</comment>
<evidence type="ECO:0000313" key="2">
    <source>
        <dbReference type="EMBL" id="MBB3040082.1"/>
    </source>
</evidence>
<dbReference type="InterPro" id="IPR029058">
    <property type="entry name" value="AB_hydrolase_fold"/>
</dbReference>
<protein>
    <recommendedName>
        <fullName evidence="4">Cutinase</fullName>
    </recommendedName>
</protein>
<proteinExistence type="predicted"/>
<gene>
    <name evidence="2" type="ORF">FHU29_004577</name>
</gene>
<organism evidence="2 3">
    <name type="scientific">Hoyosella altamirensis</name>
    <dbReference type="NCBI Taxonomy" id="616997"/>
    <lineage>
        <taxon>Bacteria</taxon>
        <taxon>Bacillati</taxon>
        <taxon>Actinomycetota</taxon>
        <taxon>Actinomycetes</taxon>
        <taxon>Mycobacteriales</taxon>
        <taxon>Hoyosellaceae</taxon>
        <taxon>Hoyosella</taxon>
    </lineage>
</organism>
<accession>A0A839RT43</accession>
<sequence>MASHLDPRRGMTTMALVKRVAAVAVAVLVAAGVVGVPSAAAQPRTGDLATILDGQCPRLLAVVVPGTGEASWVTDPSMDSGMLTQVTVPVATTTDTTEFNRYVVPYAGDFGFQGTPYIESVATGVAGAISVLEEFQQLCGQGQAGLTGPAAETVAPEPGTGRTDDSAWEPVEEPVPASGVTPSWLTAPSEASPVDGEQLSPSWLSAPESSAVPGGAEAELSPSWLSGGDGISAPELGSKAEEVRPASQPRMSGREVSKAAVVGFSQGAQVVREVLAAIAQGDTGVDPDFIAAGALFSDPGRAAGSGFFPGKPASAVSPDPVPGTDGQAVTALRTITLEPAPGAGIAPIGTSDFGALTGRVMSLCIAGDLACSAPDAPISRVVTGVAGRLDLNAQDPVGVAFSVAETLSGMTLRTANTLVADGALDNLVSGKPLGGERTLADYLADQAQVGSEAEHDPFAGLAELGRFGFGAAVTVAQRVLTPEVIAQVAIAGITDPAAALTVLGTHLVSAVAEVFPPEAVLNSLAATVQQEVAQGLTDNGELIRAATDARFHQGIALHGAYPSWPIGEFGQTSTQWVADWLRAIISDLTPGSVVTEIDAARSLAAQQ</sequence>
<keyword evidence="3" id="KW-1185">Reference proteome</keyword>
<dbReference type="EMBL" id="JACHWS010000006">
    <property type="protein sequence ID" value="MBB3040082.1"/>
    <property type="molecule type" value="Genomic_DNA"/>
</dbReference>
<dbReference type="RefSeq" id="WP_064442233.1">
    <property type="nucleotide sequence ID" value="NZ_BDDI01000021.1"/>
</dbReference>
<evidence type="ECO:0000313" key="3">
    <source>
        <dbReference type="Proteomes" id="UP000567922"/>
    </source>
</evidence>